<dbReference type="EMBL" id="BJYU01000281">
    <property type="protein sequence ID" value="GEO18950.1"/>
    <property type="molecule type" value="Genomic_DNA"/>
</dbReference>
<dbReference type="AlphaFoldDB" id="A0A512C413"/>
<feature type="compositionally biased region" description="Basic and acidic residues" evidence="1">
    <location>
        <begin position="27"/>
        <end position="42"/>
    </location>
</feature>
<protein>
    <submittedName>
        <fullName evidence="2">Uncharacterized protein</fullName>
    </submittedName>
</protein>
<proteinExistence type="predicted"/>
<dbReference type="Proteomes" id="UP000321085">
    <property type="component" value="Unassembled WGS sequence"/>
</dbReference>
<accession>A0A512C413</accession>
<keyword evidence="3" id="KW-1185">Reference proteome</keyword>
<evidence type="ECO:0000256" key="1">
    <source>
        <dbReference type="SAM" id="MobiDB-lite"/>
    </source>
</evidence>
<evidence type="ECO:0000313" key="2">
    <source>
        <dbReference type="EMBL" id="GEO18950.1"/>
    </source>
</evidence>
<feature type="region of interest" description="Disordered" evidence="1">
    <location>
        <begin position="27"/>
        <end position="56"/>
    </location>
</feature>
<sequence>MSKSQLSLTRRVANSVWKAVRMLEDRPAPSPKVKLDGRRGYGDGEIPSPVQTPDEK</sequence>
<dbReference type="RefSeq" id="WP_162815943.1">
    <property type="nucleotide sequence ID" value="NZ_BJYU01000281.1"/>
</dbReference>
<organism evidence="2 3">
    <name type="scientific">Microvirga aerophila</name>
    <dbReference type="NCBI Taxonomy" id="670291"/>
    <lineage>
        <taxon>Bacteria</taxon>
        <taxon>Pseudomonadati</taxon>
        <taxon>Pseudomonadota</taxon>
        <taxon>Alphaproteobacteria</taxon>
        <taxon>Hyphomicrobiales</taxon>
        <taxon>Methylobacteriaceae</taxon>
        <taxon>Microvirga</taxon>
    </lineage>
</organism>
<reference evidence="2 3" key="1">
    <citation type="submission" date="2019-07" db="EMBL/GenBank/DDBJ databases">
        <title>Whole genome shotgun sequence of Microvirga aerophila NBRC 106136.</title>
        <authorList>
            <person name="Hosoyama A."/>
            <person name="Uohara A."/>
            <person name="Ohji S."/>
            <person name="Ichikawa N."/>
        </authorList>
    </citation>
    <scope>NUCLEOTIDE SEQUENCE [LARGE SCALE GENOMIC DNA]</scope>
    <source>
        <strain evidence="2 3">NBRC 106136</strain>
    </source>
</reference>
<comment type="caution">
    <text evidence="2">The sequence shown here is derived from an EMBL/GenBank/DDBJ whole genome shotgun (WGS) entry which is preliminary data.</text>
</comment>
<evidence type="ECO:0000313" key="3">
    <source>
        <dbReference type="Proteomes" id="UP000321085"/>
    </source>
</evidence>
<name>A0A512C413_9HYPH</name>
<gene>
    <name evidence="2" type="ORF">MAE02_66460</name>
</gene>